<feature type="region of interest" description="Disordered" evidence="9">
    <location>
        <begin position="289"/>
        <end position="350"/>
    </location>
</feature>
<reference evidence="11 12" key="1">
    <citation type="journal article" date="2018" name="Sci. Rep.">
        <title>Genomic signatures of local adaptation to the degree of environmental predictability in rotifers.</title>
        <authorList>
            <person name="Franch-Gras L."/>
            <person name="Hahn C."/>
            <person name="Garcia-Roger E.M."/>
            <person name="Carmona M.J."/>
            <person name="Serra M."/>
            <person name="Gomez A."/>
        </authorList>
    </citation>
    <scope>NUCLEOTIDE SEQUENCE [LARGE SCALE GENOMIC DNA]</scope>
    <source>
        <strain evidence="11">HYR1</strain>
    </source>
</reference>
<feature type="compositionally biased region" description="Polar residues" evidence="9">
    <location>
        <begin position="331"/>
        <end position="350"/>
    </location>
</feature>
<accession>A0A3M7S399</accession>
<evidence type="ECO:0000256" key="3">
    <source>
        <dbReference type="ARBA" id="ARBA00022737"/>
    </source>
</evidence>
<protein>
    <submittedName>
        <fullName evidence="11">TAR DNA-binding 43 isoform X2</fullName>
    </submittedName>
</protein>
<dbReference type="GO" id="GO:0010468">
    <property type="term" value="P:regulation of gene expression"/>
    <property type="evidence" value="ECO:0007669"/>
    <property type="project" value="TreeGrafter"/>
</dbReference>
<proteinExistence type="predicted"/>
<dbReference type="InterPro" id="IPR000504">
    <property type="entry name" value="RRM_dom"/>
</dbReference>
<dbReference type="GO" id="GO:0006397">
    <property type="term" value="P:mRNA processing"/>
    <property type="evidence" value="ECO:0007669"/>
    <property type="project" value="UniProtKB-KW"/>
</dbReference>
<dbReference type="GO" id="GO:0003723">
    <property type="term" value="F:RNA binding"/>
    <property type="evidence" value="ECO:0007669"/>
    <property type="project" value="UniProtKB-UniRule"/>
</dbReference>
<dbReference type="Proteomes" id="UP000276133">
    <property type="component" value="Unassembled WGS sequence"/>
</dbReference>
<sequence>MMFVKVAEYEAPEETIEIPVESQGYIIMSTLTAQFPGACGLKLKTGQTSWRGVRLVEDKIYPPGDDQWDNKTTYIVTYPKDSKRKGEDLDINSAKTRKIERKCVDLIVLGIPWKSTEEVVRQYFEQYGEVVLCEIKRDFANNSKGFGFVRFKDYNDQCSVLGKKHFIDGRWCDVKIPNSQEPEICRKIFVGRLSENLNTADLQDYFCQYGQVIDVYIPKPFRAFGFVTFVEADVAQGLCGESHIIKGVSVHVSRADPKDDPTMCSSSKYSQSVHNFSQFSRELDNRKFTPHQHSQSFQQISTPHKGTKNRKFDQNNFDSYDRRNDIRSPSMPANFSNHNNTAVNNLPSKNFGNKDQIAAMMNMFNP</sequence>
<comment type="subcellular location">
    <subcellularLocation>
        <location evidence="1">Nucleus</location>
    </subcellularLocation>
</comment>
<keyword evidence="4" id="KW-0805">Transcription regulation</keyword>
<evidence type="ECO:0000256" key="2">
    <source>
        <dbReference type="ARBA" id="ARBA00022664"/>
    </source>
</evidence>
<dbReference type="FunFam" id="3.30.70.330:FF:000107">
    <property type="entry name" value="TAR DNA-binding protein 43"/>
    <property type="match status" value="1"/>
</dbReference>
<keyword evidence="12" id="KW-1185">Reference proteome</keyword>
<gene>
    <name evidence="11" type="ORF">BpHYR1_000664</name>
</gene>
<dbReference type="GO" id="GO:0008380">
    <property type="term" value="P:RNA splicing"/>
    <property type="evidence" value="ECO:0007669"/>
    <property type="project" value="UniProtKB-KW"/>
</dbReference>
<dbReference type="GO" id="GO:0003677">
    <property type="term" value="F:DNA binding"/>
    <property type="evidence" value="ECO:0007669"/>
    <property type="project" value="UniProtKB-KW"/>
</dbReference>
<feature type="domain" description="RRM" evidence="10">
    <location>
        <begin position="104"/>
        <end position="181"/>
    </location>
</feature>
<dbReference type="PROSITE" id="PS50102">
    <property type="entry name" value="RRM"/>
    <property type="match status" value="2"/>
</dbReference>
<dbReference type="Gene3D" id="3.30.70.330">
    <property type="match status" value="2"/>
</dbReference>
<evidence type="ECO:0000256" key="1">
    <source>
        <dbReference type="ARBA" id="ARBA00004123"/>
    </source>
</evidence>
<keyword evidence="5" id="KW-0804">Transcription</keyword>
<dbReference type="SMART" id="SM00360">
    <property type="entry name" value="RRM"/>
    <property type="match status" value="2"/>
</dbReference>
<keyword evidence="8" id="KW-0694">RNA-binding</keyword>
<dbReference type="CDD" id="cd12322">
    <property type="entry name" value="RRM2_TDP43"/>
    <property type="match status" value="1"/>
</dbReference>
<dbReference type="InterPro" id="IPR035979">
    <property type="entry name" value="RBD_domain_sf"/>
</dbReference>
<dbReference type="GO" id="GO:0005654">
    <property type="term" value="C:nucleoplasm"/>
    <property type="evidence" value="ECO:0007669"/>
    <property type="project" value="TreeGrafter"/>
</dbReference>
<dbReference type="PANTHER" id="PTHR48033">
    <property type="entry name" value="RNA-BINDING (RRM/RBD/RNP MOTIFS) FAMILY PROTEIN"/>
    <property type="match status" value="1"/>
</dbReference>
<comment type="caution">
    <text evidence="11">The sequence shown here is derived from an EMBL/GenBank/DDBJ whole genome shotgun (WGS) entry which is preliminary data.</text>
</comment>
<evidence type="ECO:0000256" key="9">
    <source>
        <dbReference type="SAM" id="MobiDB-lite"/>
    </source>
</evidence>
<name>A0A3M7S399_BRAPC</name>
<evidence type="ECO:0000256" key="6">
    <source>
        <dbReference type="ARBA" id="ARBA00023187"/>
    </source>
</evidence>
<keyword evidence="2" id="KW-0507">mRNA processing</keyword>
<feature type="domain" description="RRM" evidence="10">
    <location>
        <begin position="186"/>
        <end position="257"/>
    </location>
</feature>
<evidence type="ECO:0000256" key="8">
    <source>
        <dbReference type="PROSITE-ProRule" id="PRU00176"/>
    </source>
</evidence>
<evidence type="ECO:0000256" key="7">
    <source>
        <dbReference type="ARBA" id="ARBA00023242"/>
    </source>
</evidence>
<evidence type="ECO:0000256" key="5">
    <source>
        <dbReference type="ARBA" id="ARBA00023163"/>
    </source>
</evidence>
<dbReference type="SUPFAM" id="SSF54928">
    <property type="entry name" value="RNA-binding domain, RBD"/>
    <property type="match status" value="1"/>
</dbReference>
<keyword evidence="11" id="KW-0238">DNA-binding</keyword>
<keyword evidence="3" id="KW-0677">Repeat</keyword>
<dbReference type="CDD" id="cd19609">
    <property type="entry name" value="NTD_TDP-43"/>
    <property type="match status" value="1"/>
</dbReference>
<dbReference type="Pfam" id="PF18694">
    <property type="entry name" value="TDP-43_N"/>
    <property type="match status" value="1"/>
</dbReference>
<keyword evidence="7" id="KW-0539">Nucleus</keyword>
<evidence type="ECO:0000313" key="12">
    <source>
        <dbReference type="Proteomes" id="UP000276133"/>
    </source>
</evidence>
<dbReference type="STRING" id="10195.A0A3M7S399"/>
<feature type="non-terminal residue" evidence="11">
    <location>
        <position position="366"/>
    </location>
</feature>
<evidence type="ECO:0000313" key="11">
    <source>
        <dbReference type="EMBL" id="RNA30095.1"/>
    </source>
</evidence>
<dbReference type="InterPro" id="IPR041105">
    <property type="entry name" value="TDP-43_N"/>
</dbReference>
<dbReference type="PANTHER" id="PTHR48033:SF9">
    <property type="entry name" value="TAR DNA-BINDING PROTEIN 43"/>
    <property type="match status" value="1"/>
</dbReference>
<dbReference type="InterPro" id="IPR012677">
    <property type="entry name" value="Nucleotide-bd_a/b_plait_sf"/>
</dbReference>
<keyword evidence="6" id="KW-0508">mRNA splicing</keyword>
<feature type="compositionally biased region" description="Polar residues" evidence="9">
    <location>
        <begin position="291"/>
        <end position="304"/>
    </location>
</feature>
<dbReference type="OrthoDB" id="2020831at2759"/>
<evidence type="ECO:0000259" key="10">
    <source>
        <dbReference type="PROSITE" id="PS50102"/>
    </source>
</evidence>
<dbReference type="EMBL" id="REGN01002123">
    <property type="protein sequence ID" value="RNA30095.1"/>
    <property type="molecule type" value="Genomic_DNA"/>
</dbReference>
<dbReference type="AlphaFoldDB" id="A0A3M7S399"/>
<dbReference type="Pfam" id="PF00076">
    <property type="entry name" value="RRM_1"/>
    <property type="match status" value="2"/>
</dbReference>
<organism evidence="11 12">
    <name type="scientific">Brachionus plicatilis</name>
    <name type="common">Marine rotifer</name>
    <name type="synonym">Brachionus muelleri</name>
    <dbReference type="NCBI Taxonomy" id="10195"/>
    <lineage>
        <taxon>Eukaryota</taxon>
        <taxon>Metazoa</taxon>
        <taxon>Spiralia</taxon>
        <taxon>Gnathifera</taxon>
        <taxon>Rotifera</taxon>
        <taxon>Eurotatoria</taxon>
        <taxon>Monogononta</taxon>
        <taxon>Pseudotrocha</taxon>
        <taxon>Ploima</taxon>
        <taxon>Brachionidae</taxon>
        <taxon>Brachionus</taxon>
    </lineage>
</organism>
<evidence type="ECO:0000256" key="4">
    <source>
        <dbReference type="ARBA" id="ARBA00023015"/>
    </source>
</evidence>
<dbReference type="GO" id="GO:0000785">
    <property type="term" value="C:chromatin"/>
    <property type="evidence" value="ECO:0007669"/>
    <property type="project" value="TreeGrafter"/>
</dbReference>